<dbReference type="InterPro" id="IPR003586">
    <property type="entry name" value="Hint_dom_C"/>
</dbReference>
<comment type="similarity">
    <text evidence="13">Belongs to the ribonucleoside diphosphate reductase large chain family.</text>
</comment>
<dbReference type="Proteomes" id="UP000230903">
    <property type="component" value="Unassembled WGS sequence"/>
</dbReference>
<keyword evidence="9 13" id="KW-0215">Deoxyribonucleotide synthesis</keyword>
<evidence type="ECO:0000256" key="4">
    <source>
        <dbReference type="ARBA" id="ARBA00022634"/>
    </source>
</evidence>
<dbReference type="SUPFAM" id="SSF55608">
    <property type="entry name" value="Homing endonucleases"/>
    <property type="match status" value="1"/>
</dbReference>
<comment type="function">
    <text evidence="11">Catalyzes the reduction of ribonucleotides to deoxyribonucleotides. May function to provide a pool of deoxyribonucleotide precursors for DNA repair during oxygen limitation and/or for immediate growth after restoration of oxygen.</text>
</comment>
<dbReference type="PANTHER" id="PTHR43371:SF1">
    <property type="entry name" value="RIBONUCLEOSIDE-DIPHOSPHATE REDUCTASE"/>
    <property type="match status" value="1"/>
</dbReference>
<name>A0A2H0UN24_9BACT</name>
<dbReference type="UniPathway" id="UPA00326"/>
<evidence type="ECO:0000259" key="15">
    <source>
        <dbReference type="PROSITE" id="PS50819"/>
    </source>
</evidence>
<feature type="compositionally biased region" description="Basic residues" evidence="14">
    <location>
        <begin position="1"/>
        <end position="16"/>
    </location>
</feature>
<dbReference type="GO" id="GO:0071897">
    <property type="term" value="P:DNA biosynthetic process"/>
    <property type="evidence" value="ECO:0007669"/>
    <property type="project" value="UniProtKB-KW"/>
</dbReference>
<dbReference type="InterPro" id="IPR027434">
    <property type="entry name" value="Homing_endonucl"/>
</dbReference>
<evidence type="ECO:0000256" key="8">
    <source>
        <dbReference type="ARBA" id="ARBA00023002"/>
    </source>
</evidence>
<evidence type="ECO:0000256" key="2">
    <source>
        <dbReference type="ARBA" id="ARBA00007405"/>
    </source>
</evidence>
<reference evidence="17" key="1">
    <citation type="submission" date="2017-09" db="EMBL/GenBank/DDBJ databases">
        <title>Depth-based differentiation of microbial function through sediment-hosted aquifers and enrichment of novel symbionts in the deep terrestrial subsurface.</title>
        <authorList>
            <person name="Probst A.J."/>
            <person name="Ladd B."/>
            <person name="Jarett J.K."/>
            <person name="Geller-Mcgrath D.E."/>
            <person name="Sieber C.M.K."/>
            <person name="Emerson J.B."/>
            <person name="Anantharaman K."/>
            <person name="Thomas B.C."/>
            <person name="Malmstrom R."/>
            <person name="Stieglmeier M."/>
            <person name="Klingl A."/>
            <person name="Woyke T."/>
            <person name="Ryan C.M."/>
            <person name="Banfield J.F."/>
        </authorList>
    </citation>
    <scope>NUCLEOTIDE SEQUENCE [LARGE SCALE GENOMIC DNA]</scope>
</reference>
<sequence length="1250" mass="138545">MTKKNVARRASAKKTKVAIAKKATAPQKKTSAFTKAELKKLDTRVNNSFSENAERMMKKRYLAKRANGTQETPAELFHRVSRGLAAIERRYGKSEQEVAKLESDFFSVMANKEFTPAGRTLTNVGAGTPIIASCIVMPVHDTLEDIFQTLKESALLQQAGCGLGFSFSRLRPAGTPTKRTNGMSSGPIEFLRIYNAAFGIIKQQGRHGANMGIMRVDHPDILDFMKSKNKEGDIRNFNISVGITDEFMNAVTKKPNEPWLATFNGKKMKPRKILRAGNGSVLGYEELDITAKEIFDELVEGAWKNGEPGVVNLDEANRTNPLPKLGDIDATNPCVTGDTLIPTEKGLLTIEDIAISYPNGQINIATDARAYDILERNPAKGALATKVKAVCVINTATKVWMSGIKPVYRLVTHSGYELTATADHKILTTEGKVEISKLTQDHKVLIQPGQGVWSTNDRLPFAVSNMVLGKNGREYSNNLPKRWSKELGQVLGWLIGDGWFRDKIKQETIGFTFSKDDQTIMDYLKPILNHWSGYDIQEIERDNGVYHLMYHAKPFNQFFAALGVNPVRADHKSVPQALFTAPKEAVVGFLQGIFSADGTIANDDVKGNRYVRLTAKSEKMLKQIQILLLNLGIKSRIYDRSRAPRETFAYTTKAGENKVYVSGGILFELQINKEGLEKFISQIGFLADKHAGKINSLTNHSYRKQNFLERIKSIEYVGEEKVYDLSEPSTTTFIANGLVISNCGEQFLHHYDVCNLGSINLSAFVEGKKINWTRLRHATRTAVRALDNVIDLYDHPVKKVDERAQANRRIGLGVMGFADMLFKLRAPYNSKEGRDLAEKTMGFVNKEAHKASQDLAKEKGEFANFKDSIFARGKKMRNAALTTVAPTGSISMFTDCSSGIEPEFALSFTKQDKDGEQYQYLNPLLKIALEEAKIDIEGSGIKEELAKTGSIQGLMNLPESLRKTFVVSMDISAEDHVKMQAAFQKYTDNSISKTINFPNSATREDIAEGYIMAWKMKCKGMTFYRDGSRQIEAISIGDKEMKSITSSLDEKQEVVEAKEAPMNLPIDQGKISPRIRPDVVSGRTYKVKTGYGNLYVTINNDESGAPLEVFATLGKSGGYFQEQSEGLCRLISTALRSRIKVEEIIKELKGIRGPMPVMTNRGTILSLPDAIAQVMEEHVSGPSLTSEQAMAPELVQAPVKTNEAGQQTQPIKSRSLADFGMMPQCPDCGGNLVLQEGCMACKNCGFSRCS</sequence>
<dbReference type="InterPro" id="IPR013509">
    <property type="entry name" value="RNR_lsu_N"/>
</dbReference>
<dbReference type="SMART" id="SM00305">
    <property type="entry name" value="HintC"/>
    <property type="match status" value="1"/>
</dbReference>
<evidence type="ECO:0000256" key="7">
    <source>
        <dbReference type="ARBA" id="ARBA00023000"/>
    </source>
</evidence>
<dbReference type="Pfam" id="PF12637">
    <property type="entry name" value="TSCPD"/>
    <property type="match status" value="1"/>
</dbReference>
<evidence type="ECO:0000256" key="13">
    <source>
        <dbReference type="RuleBase" id="RU003410"/>
    </source>
</evidence>
<proteinExistence type="inferred from homology"/>
<dbReference type="InterPro" id="IPR036844">
    <property type="entry name" value="Hint_dom_sf"/>
</dbReference>
<dbReference type="Pfam" id="PF00317">
    <property type="entry name" value="Ribonuc_red_lgN"/>
    <property type="match status" value="1"/>
</dbReference>
<dbReference type="InterPro" id="IPR006142">
    <property type="entry name" value="INTEIN"/>
</dbReference>
<evidence type="ECO:0000256" key="9">
    <source>
        <dbReference type="ARBA" id="ARBA00023116"/>
    </source>
</evidence>
<dbReference type="GO" id="GO:0031419">
    <property type="term" value="F:cobalamin binding"/>
    <property type="evidence" value="ECO:0007669"/>
    <property type="project" value="UniProtKB-KW"/>
</dbReference>
<dbReference type="PROSITE" id="PS50817">
    <property type="entry name" value="INTEIN_N_TER"/>
    <property type="match status" value="1"/>
</dbReference>
<gene>
    <name evidence="16" type="ORF">COU10_02445</name>
</gene>
<keyword evidence="10" id="KW-0170">Cobalt</keyword>
<comment type="catalytic activity">
    <reaction evidence="12 13">
        <text>a 2'-deoxyribonucleoside 5'-diphosphate + [thioredoxin]-disulfide + H2O = a ribonucleoside 5'-diphosphate + [thioredoxin]-dithiol</text>
        <dbReference type="Rhea" id="RHEA:23252"/>
        <dbReference type="Rhea" id="RHEA-COMP:10698"/>
        <dbReference type="Rhea" id="RHEA-COMP:10700"/>
        <dbReference type="ChEBI" id="CHEBI:15377"/>
        <dbReference type="ChEBI" id="CHEBI:29950"/>
        <dbReference type="ChEBI" id="CHEBI:50058"/>
        <dbReference type="ChEBI" id="CHEBI:57930"/>
        <dbReference type="ChEBI" id="CHEBI:73316"/>
        <dbReference type="EC" id="1.17.4.1"/>
    </reaction>
</comment>
<evidence type="ECO:0000256" key="5">
    <source>
        <dbReference type="ARBA" id="ARBA00022741"/>
    </source>
</evidence>
<dbReference type="InterPro" id="IPR004042">
    <property type="entry name" value="Intein_endonuc_central"/>
</dbReference>
<dbReference type="InterPro" id="IPR008926">
    <property type="entry name" value="RNR_R1-su_N"/>
</dbReference>
<dbReference type="InterPro" id="IPR003587">
    <property type="entry name" value="Hint_dom_N"/>
</dbReference>
<dbReference type="CDD" id="cd00081">
    <property type="entry name" value="Hint"/>
    <property type="match status" value="1"/>
</dbReference>
<dbReference type="GO" id="GO:0004519">
    <property type="term" value="F:endonuclease activity"/>
    <property type="evidence" value="ECO:0007669"/>
    <property type="project" value="InterPro"/>
</dbReference>
<evidence type="ECO:0000256" key="3">
    <source>
        <dbReference type="ARBA" id="ARBA00022628"/>
    </source>
</evidence>
<feature type="domain" description="DOD-type homing endonuclease" evidence="15">
    <location>
        <begin position="490"/>
        <end position="633"/>
    </location>
</feature>
<dbReference type="InterPro" id="IPR000788">
    <property type="entry name" value="RNR_lg_C"/>
</dbReference>
<evidence type="ECO:0000256" key="14">
    <source>
        <dbReference type="SAM" id="MobiDB-lite"/>
    </source>
</evidence>
<evidence type="ECO:0000313" key="16">
    <source>
        <dbReference type="EMBL" id="PIR87822.1"/>
    </source>
</evidence>
<organism evidence="16 17">
    <name type="scientific">Candidatus Harrisonbacteria bacterium CG10_big_fil_rev_8_21_14_0_10_45_28</name>
    <dbReference type="NCBI Taxonomy" id="1974586"/>
    <lineage>
        <taxon>Bacteria</taxon>
        <taxon>Candidatus Harrisoniibacteriota</taxon>
    </lineage>
</organism>
<keyword evidence="3" id="KW-0846">Cobalamin</keyword>
<dbReference type="InterPro" id="IPR050862">
    <property type="entry name" value="RdRp_reductase_class-2"/>
</dbReference>
<dbReference type="SUPFAM" id="SSF51998">
    <property type="entry name" value="PFL-like glycyl radical enzymes"/>
    <property type="match status" value="1"/>
</dbReference>
<dbReference type="SUPFAM" id="SSF48168">
    <property type="entry name" value="R1 subunit of ribonucleotide reductase, N-terminal domain"/>
    <property type="match status" value="1"/>
</dbReference>
<dbReference type="PROSITE" id="PS50819">
    <property type="entry name" value="INTEIN_ENDONUCLEASE"/>
    <property type="match status" value="1"/>
</dbReference>
<keyword evidence="6" id="KW-0068">Autocatalytic cleavage</keyword>
<dbReference type="InterPro" id="IPR006141">
    <property type="entry name" value="Intein_N"/>
</dbReference>
<dbReference type="PRINTS" id="PR00379">
    <property type="entry name" value="INTEIN"/>
</dbReference>
<dbReference type="Gene3D" id="2.170.16.10">
    <property type="entry name" value="Hedgehog/Intein (Hint) domain"/>
    <property type="match status" value="1"/>
</dbReference>
<comment type="function">
    <text evidence="13">Provides the precursors necessary for DNA synthesis. Catalyzes the biosynthesis of deoxyribonucleotides from the corresponding ribonucleotides.</text>
</comment>
<keyword evidence="4" id="KW-0237">DNA synthesis</keyword>
<dbReference type="NCBIfam" id="TIGR01445">
    <property type="entry name" value="intein_Nterm"/>
    <property type="match status" value="1"/>
</dbReference>
<accession>A0A2H0UN24</accession>
<evidence type="ECO:0000256" key="11">
    <source>
        <dbReference type="ARBA" id="ARBA00025437"/>
    </source>
</evidence>
<evidence type="ECO:0000256" key="12">
    <source>
        <dbReference type="ARBA" id="ARBA00047754"/>
    </source>
</evidence>
<dbReference type="EMBL" id="PFBC01000039">
    <property type="protein sequence ID" value="PIR87822.1"/>
    <property type="molecule type" value="Genomic_DNA"/>
</dbReference>
<keyword evidence="7" id="KW-0651">Protein splicing</keyword>
<dbReference type="Gene3D" id="3.10.28.10">
    <property type="entry name" value="Homing endonucleases"/>
    <property type="match status" value="1"/>
</dbReference>
<keyword evidence="5" id="KW-0547">Nucleotide-binding</keyword>
<dbReference type="PANTHER" id="PTHR43371">
    <property type="entry name" value="VITAMIN B12-DEPENDENT RIBONUCLEOTIDE REDUCTASE"/>
    <property type="match status" value="1"/>
</dbReference>
<dbReference type="InterPro" id="IPR024434">
    <property type="entry name" value="TSCPD_dom"/>
</dbReference>
<comment type="similarity">
    <text evidence="2">Belongs to the ribonucleoside diphosphate reductase class-2 family.</text>
</comment>
<protein>
    <recommendedName>
        <fullName evidence="13">Ribonucleoside-diphosphate reductase</fullName>
        <ecNumber evidence="13">1.17.4.1</ecNumber>
    </recommendedName>
</protein>
<dbReference type="SMART" id="SM00306">
    <property type="entry name" value="HintN"/>
    <property type="match status" value="1"/>
</dbReference>
<dbReference type="GO" id="GO:0005524">
    <property type="term" value="F:ATP binding"/>
    <property type="evidence" value="ECO:0007669"/>
    <property type="project" value="InterPro"/>
</dbReference>
<dbReference type="Pfam" id="PF14890">
    <property type="entry name" value="Intein_splicing"/>
    <property type="match status" value="1"/>
</dbReference>
<dbReference type="Pfam" id="PF14528">
    <property type="entry name" value="LAGLIDADG_3"/>
    <property type="match status" value="1"/>
</dbReference>
<keyword evidence="8 13" id="KW-0560">Oxidoreductase</keyword>
<comment type="caution">
    <text evidence="16">The sequence shown here is derived from an EMBL/GenBank/DDBJ whole genome shotgun (WGS) entry which is preliminary data.</text>
</comment>
<dbReference type="GO" id="GO:0009263">
    <property type="term" value="P:deoxyribonucleotide biosynthetic process"/>
    <property type="evidence" value="ECO:0007669"/>
    <property type="project" value="UniProtKB-KW"/>
</dbReference>
<dbReference type="SUPFAM" id="SSF51294">
    <property type="entry name" value="Hedgehog/intein (Hint) domain"/>
    <property type="match status" value="1"/>
</dbReference>
<dbReference type="EC" id="1.17.4.1" evidence="13"/>
<feature type="region of interest" description="Disordered" evidence="14">
    <location>
        <begin position="1"/>
        <end position="26"/>
    </location>
</feature>
<dbReference type="AlphaFoldDB" id="A0A2H0UN24"/>
<evidence type="ECO:0000256" key="10">
    <source>
        <dbReference type="ARBA" id="ARBA00023285"/>
    </source>
</evidence>
<evidence type="ECO:0000313" key="17">
    <source>
        <dbReference type="Proteomes" id="UP000230903"/>
    </source>
</evidence>
<dbReference type="InterPro" id="IPR004860">
    <property type="entry name" value="LAGLIDADG_dom"/>
</dbReference>
<evidence type="ECO:0000256" key="6">
    <source>
        <dbReference type="ARBA" id="ARBA00022813"/>
    </source>
</evidence>
<dbReference type="GO" id="GO:0004748">
    <property type="term" value="F:ribonucleoside-diphosphate reductase activity, thioredoxin disulfide as acceptor"/>
    <property type="evidence" value="ECO:0007669"/>
    <property type="project" value="UniProtKB-EC"/>
</dbReference>
<dbReference type="InterPro" id="IPR030934">
    <property type="entry name" value="Intein_C"/>
</dbReference>
<dbReference type="PROSITE" id="PS50818">
    <property type="entry name" value="INTEIN_C_TER"/>
    <property type="match status" value="1"/>
</dbReference>
<dbReference type="Gene3D" id="3.20.70.20">
    <property type="match status" value="2"/>
</dbReference>
<dbReference type="GO" id="GO:0016539">
    <property type="term" value="P:intein-mediated protein splicing"/>
    <property type="evidence" value="ECO:0007669"/>
    <property type="project" value="InterPro"/>
</dbReference>
<comment type="cofactor">
    <cofactor evidence="1">
        <name>adenosylcob(III)alamin</name>
        <dbReference type="ChEBI" id="CHEBI:18408"/>
    </cofactor>
</comment>
<dbReference type="Pfam" id="PF02867">
    <property type="entry name" value="Ribonuc_red_lgC"/>
    <property type="match status" value="1"/>
</dbReference>
<evidence type="ECO:0000256" key="1">
    <source>
        <dbReference type="ARBA" id="ARBA00001922"/>
    </source>
</evidence>